<keyword evidence="1" id="KW-0479">Metal-binding</keyword>
<dbReference type="OrthoDB" id="5871317at2759"/>
<reference evidence="5" key="1">
    <citation type="journal article" date="2015" name="Nat. Genet.">
        <title>The genome and transcriptome of the zoonotic hookworm Ancylostoma ceylanicum identify infection-specific gene families.</title>
        <authorList>
            <person name="Schwarz E.M."/>
            <person name="Hu Y."/>
            <person name="Antoshechkin I."/>
            <person name="Miller M.M."/>
            <person name="Sternberg P.W."/>
            <person name="Aroian R.V."/>
        </authorList>
    </citation>
    <scope>NUCLEOTIDE SEQUENCE</scope>
    <source>
        <strain evidence="5">HY135</strain>
    </source>
</reference>
<dbReference type="Proteomes" id="UP000024635">
    <property type="component" value="Unassembled WGS sequence"/>
</dbReference>
<dbReference type="GO" id="GO:0008270">
    <property type="term" value="F:zinc ion binding"/>
    <property type="evidence" value="ECO:0007669"/>
    <property type="project" value="UniProtKB-KW"/>
</dbReference>
<feature type="region of interest" description="Disordered" evidence="2">
    <location>
        <begin position="118"/>
        <end position="148"/>
    </location>
</feature>
<feature type="compositionally biased region" description="Basic and acidic residues" evidence="2">
    <location>
        <begin position="137"/>
        <end position="146"/>
    </location>
</feature>
<evidence type="ECO:0000313" key="4">
    <source>
        <dbReference type="EMBL" id="EYC31069.1"/>
    </source>
</evidence>
<gene>
    <name evidence="4" type="primary">Acey_s0004.g1936</name>
    <name evidence="4" type="ORF">Y032_0004g1936</name>
</gene>
<evidence type="ECO:0000313" key="5">
    <source>
        <dbReference type="Proteomes" id="UP000024635"/>
    </source>
</evidence>
<organism evidence="4 5">
    <name type="scientific">Ancylostoma ceylanicum</name>
    <dbReference type="NCBI Taxonomy" id="53326"/>
    <lineage>
        <taxon>Eukaryota</taxon>
        <taxon>Metazoa</taxon>
        <taxon>Ecdysozoa</taxon>
        <taxon>Nematoda</taxon>
        <taxon>Chromadorea</taxon>
        <taxon>Rhabditida</taxon>
        <taxon>Rhabditina</taxon>
        <taxon>Rhabditomorpha</taxon>
        <taxon>Strongyloidea</taxon>
        <taxon>Ancylostomatidae</taxon>
        <taxon>Ancylostomatinae</taxon>
        <taxon>Ancylostoma</taxon>
    </lineage>
</organism>
<evidence type="ECO:0000256" key="2">
    <source>
        <dbReference type="SAM" id="MobiDB-lite"/>
    </source>
</evidence>
<dbReference type="STRING" id="53326.A0A016VU32"/>
<sequence>MRAQPVEHIVANVLRLRPNQEISDFCNVIEKLGRQANPDCTIEDRSMEYAQVLLDNLGHWPEHFQLLGALHKVEPRKAYDEIKQLALSIEQPKMMLSAQREPYAAAWKSRASYYSQQEEGGGRYQSWSNDVDTNEEGPCREREEACQGRNRLSGNETQMVDREGQVQERQCSTSLRTNESRKCYNCSKYGDIGRDCPRRSTRVNQIDCGTVVPVDKERKLSEIIRDVRSLEMSVKRGESSDEGLIGSRMLISLMALGRKYSALIDTGSMISIAPVGMLAEAQDRGVDVDALKLIGKSSQG</sequence>
<dbReference type="PROSITE" id="PS50158">
    <property type="entry name" value="ZF_CCHC"/>
    <property type="match status" value="1"/>
</dbReference>
<dbReference type="InterPro" id="IPR001878">
    <property type="entry name" value="Znf_CCHC"/>
</dbReference>
<evidence type="ECO:0000259" key="3">
    <source>
        <dbReference type="PROSITE" id="PS50158"/>
    </source>
</evidence>
<name>A0A016VU32_9BILA</name>
<keyword evidence="1" id="KW-0863">Zinc-finger</keyword>
<keyword evidence="5" id="KW-1185">Reference proteome</keyword>
<comment type="caution">
    <text evidence="4">The sequence shown here is derived from an EMBL/GenBank/DDBJ whole genome shotgun (WGS) entry which is preliminary data.</text>
</comment>
<keyword evidence="1" id="KW-0862">Zinc</keyword>
<dbReference type="GO" id="GO:0003676">
    <property type="term" value="F:nucleic acid binding"/>
    <property type="evidence" value="ECO:0007669"/>
    <property type="project" value="InterPro"/>
</dbReference>
<dbReference type="EMBL" id="JARK01001340">
    <property type="protein sequence ID" value="EYC31069.1"/>
    <property type="molecule type" value="Genomic_DNA"/>
</dbReference>
<feature type="domain" description="CCHC-type" evidence="3">
    <location>
        <begin position="181"/>
        <end position="198"/>
    </location>
</feature>
<evidence type="ECO:0000256" key="1">
    <source>
        <dbReference type="PROSITE-ProRule" id="PRU00047"/>
    </source>
</evidence>
<accession>A0A016VU32</accession>
<protein>
    <recommendedName>
        <fullName evidence="3">CCHC-type domain-containing protein</fullName>
    </recommendedName>
</protein>
<proteinExistence type="predicted"/>
<dbReference type="AlphaFoldDB" id="A0A016VU32"/>